<evidence type="ECO:0000313" key="1">
    <source>
        <dbReference type="EMBL" id="MBW0479301.1"/>
    </source>
</evidence>
<comment type="caution">
    <text evidence="1">The sequence shown here is derived from an EMBL/GenBank/DDBJ whole genome shotgun (WGS) entry which is preliminary data.</text>
</comment>
<protein>
    <submittedName>
        <fullName evidence="1">Uncharacterized protein</fullName>
    </submittedName>
</protein>
<sequence>MAGTISIAYNSKDRLLPKDNHTAKRAYHHRPKMMEALPNLPLLSPVSMSISSTDKKNYPIWKYLVGIQIGKKLIKSNINNPPQAPNGIILVTSEFIFLTHGKMGFDCLSGKIYWERFLHSYHTEF</sequence>
<dbReference type="EMBL" id="AVOT02005527">
    <property type="protein sequence ID" value="MBW0479301.1"/>
    <property type="molecule type" value="Genomic_DNA"/>
</dbReference>
<organism evidence="1 2">
    <name type="scientific">Austropuccinia psidii MF-1</name>
    <dbReference type="NCBI Taxonomy" id="1389203"/>
    <lineage>
        <taxon>Eukaryota</taxon>
        <taxon>Fungi</taxon>
        <taxon>Dikarya</taxon>
        <taxon>Basidiomycota</taxon>
        <taxon>Pucciniomycotina</taxon>
        <taxon>Pucciniomycetes</taxon>
        <taxon>Pucciniales</taxon>
        <taxon>Sphaerophragmiaceae</taxon>
        <taxon>Austropuccinia</taxon>
    </lineage>
</organism>
<evidence type="ECO:0000313" key="2">
    <source>
        <dbReference type="Proteomes" id="UP000765509"/>
    </source>
</evidence>
<gene>
    <name evidence="1" type="ORF">O181_019016</name>
</gene>
<dbReference type="AlphaFoldDB" id="A0A9Q3CAP1"/>
<name>A0A9Q3CAP1_9BASI</name>
<keyword evidence="2" id="KW-1185">Reference proteome</keyword>
<proteinExistence type="predicted"/>
<dbReference type="Proteomes" id="UP000765509">
    <property type="component" value="Unassembled WGS sequence"/>
</dbReference>
<accession>A0A9Q3CAP1</accession>
<reference evidence="1" key="1">
    <citation type="submission" date="2021-03" db="EMBL/GenBank/DDBJ databases">
        <title>Draft genome sequence of rust myrtle Austropuccinia psidii MF-1, a brazilian biotype.</title>
        <authorList>
            <person name="Quecine M.C."/>
            <person name="Pachon D.M.R."/>
            <person name="Bonatelli M.L."/>
            <person name="Correr F.H."/>
            <person name="Franceschini L.M."/>
            <person name="Leite T.F."/>
            <person name="Margarido G.R.A."/>
            <person name="Almeida C.A."/>
            <person name="Ferrarezi J.A."/>
            <person name="Labate C.A."/>
        </authorList>
    </citation>
    <scope>NUCLEOTIDE SEQUENCE</scope>
    <source>
        <strain evidence="1">MF-1</strain>
    </source>
</reference>